<accession>A0A9P7KJI4</accession>
<evidence type="ECO:0000313" key="2">
    <source>
        <dbReference type="EMBL" id="KAG5650760.1"/>
    </source>
</evidence>
<dbReference type="EMBL" id="JABCKI010000371">
    <property type="protein sequence ID" value="KAG5650760.1"/>
    <property type="molecule type" value="Genomic_DNA"/>
</dbReference>
<proteinExistence type="predicted"/>
<evidence type="ECO:0000259" key="1">
    <source>
        <dbReference type="Pfam" id="PF25758"/>
    </source>
</evidence>
<feature type="domain" description="Importin-7/11-like TPR repeats" evidence="1">
    <location>
        <begin position="1"/>
        <end position="134"/>
    </location>
</feature>
<comment type="caution">
    <text evidence="2">The sequence shown here is derived from an EMBL/GenBank/DDBJ whole genome shotgun (WGS) entry which is preliminary data.</text>
</comment>
<reference evidence="2" key="2">
    <citation type="submission" date="2021-10" db="EMBL/GenBank/DDBJ databases">
        <title>Phylogenomics reveals ancestral predisposition of the termite-cultivated fungus Termitomyces towards a domesticated lifestyle.</title>
        <authorList>
            <person name="Auxier B."/>
            <person name="Grum-Grzhimaylo A."/>
            <person name="Cardenas M.E."/>
            <person name="Lodge J.D."/>
            <person name="Laessoe T."/>
            <person name="Pedersen O."/>
            <person name="Smith M.E."/>
            <person name="Kuyper T.W."/>
            <person name="Franco-Molano E.A."/>
            <person name="Baroni T.J."/>
            <person name="Aanen D.K."/>
        </authorList>
    </citation>
    <scope>NUCLEOTIDE SEQUENCE</scope>
    <source>
        <strain evidence="2">D49</strain>
    </source>
</reference>
<evidence type="ECO:0000313" key="3">
    <source>
        <dbReference type="Proteomes" id="UP000717328"/>
    </source>
</evidence>
<organism evidence="2 3">
    <name type="scientific">Sphagnurus paluster</name>
    <dbReference type="NCBI Taxonomy" id="117069"/>
    <lineage>
        <taxon>Eukaryota</taxon>
        <taxon>Fungi</taxon>
        <taxon>Dikarya</taxon>
        <taxon>Basidiomycota</taxon>
        <taxon>Agaricomycotina</taxon>
        <taxon>Agaricomycetes</taxon>
        <taxon>Agaricomycetidae</taxon>
        <taxon>Agaricales</taxon>
        <taxon>Tricholomatineae</taxon>
        <taxon>Lyophyllaceae</taxon>
        <taxon>Sphagnurus</taxon>
    </lineage>
</organism>
<dbReference type="Pfam" id="PF25758">
    <property type="entry name" value="TPR_IPO11"/>
    <property type="match status" value="1"/>
</dbReference>
<keyword evidence="3" id="KW-1185">Reference proteome</keyword>
<dbReference type="InterPro" id="IPR058669">
    <property type="entry name" value="TPR_IPO7/11-like"/>
</dbReference>
<name>A0A9P7KJI4_9AGAR</name>
<dbReference type="Proteomes" id="UP000717328">
    <property type="component" value="Unassembled WGS sequence"/>
</dbReference>
<dbReference type="OrthoDB" id="361693at2759"/>
<gene>
    <name evidence="2" type="ORF">H0H81_011151</name>
</gene>
<dbReference type="AlphaFoldDB" id="A0A9P7KJI4"/>
<reference evidence="2" key="1">
    <citation type="submission" date="2021-02" db="EMBL/GenBank/DDBJ databases">
        <authorList>
            <person name="Nieuwenhuis M."/>
            <person name="Van De Peppel L.J.J."/>
        </authorList>
    </citation>
    <scope>NUCLEOTIDE SEQUENCE</scope>
    <source>
        <strain evidence="2">D49</strain>
    </source>
</reference>
<protein>
    <recommendedName>
        <fullName evidence="1">Importin-7/11-like TPR repeats domain-containing protein</fullName>
    </recommendedName>
</protein>
<sequence length="137" mass="15478">MGIASLVSTGHPEVLKRLAIEIFNLWIDVFYEIKETQVVENTSDSSPAPSPHGLKRLWELDEAPRQFYQNTEGTPEHDRRKAVYDRDPVRTMHLGTFIATHIREAEAACGPDMFQAQYLSKADPTVLSQIQAELARA</sequence>